<dbReference type="PIRSF" id="PIRSF006648">
    <property type="entry name" value="DrrB"/>
    <property type="match status" value="1"/>
</dbReference>
<feature type="transmembrane region" description="Helical" evidence="9">
    <location>
        <begin position="246"/>
        <end position="264"/>
    </location>
</feature>
<keyword evidence="8 9" id="KW-0472">Membrane</keyword>
<keyword evidence="5" id="KW-0997">Cell inner membrane</keyword>
<feature type="transmembrane region" description="Helical" evidence="9">
    <location>
        <begin position="189"/>
        <end position="210"/>
    </location>
</feature>
<feature type="transmembrane region" description="Helical" evidence="9">
    <location>
        <begin position="48"/>
        <end position="69"/>
    </location>
</feature>
<dbReference type="InterPro" id="IPR047817">
    <property type="entry name" value="ABC2_TM_bact-type"/>
</dbReference>
<keyword evidence="12" id="KW-1185">Reference proteome</keyword>
<dbReference type="STRING" id="1789224.BFG52_13175"/>
<proteinExistence type="inferred from homology"/>
<evidence type="ECO:0000256" key="5">
    <source>
        <dbReference type="ARBA" id="ARBA00022519"/>
    </source>
</evidence>
<gene>
    <name evidence="11" type="ORF">BFG52_13175</name>
</gene>
<evidence type="ECO:0000256" key="4">
    <source>
        <dbReference type="ARBA" id="ARBA00022475"/>
    </source>
</evidence>
<dbReference type="PANTHER" id="PTHR30413">
    <property type="entry name" value="INNER MEMBRANE TRANSPORT PERMEASE"/>
    <property type="match status" value="1"/>
</dbReference>
<feature type="transmembrane region" description="Helical" evidence="9">
    <location>
        <begin position="75"/>
        <end position="92"/>
    </location>
</feature>
<sequence length="275" mass="32001">MSAQNHNNLKKLPRLKPRNGLMVMYAAIRALFLRELQTRFGQYRLGYLWIFIEPMFNIGVLLILFGTIMKKTLPGIDYEIFLINGIIPFFMLRKGLTQAVSASDANKGLFAYRPVRPIDAVLARNILELFLSFCAYVFFTGLVLWFGYSMSFEAIPQLLGYWLSLFIFMLAASLVFMVLGSFSSELNKFLTILFLLLYFLSGIIYSIHIIPTQYQQYLLYNPLIHIFENMRHAVAPSYPLVQGISLGYFWTWTFITLLIGLLLYKRFERRLVRSK</sequence>
<dbReference type="InterPro" id="IPR000412">
    <property type="entry name" value="ABC_2_transport"/>
</dbReference>
<keyword evidence="6 9" id="KW-0812">Transmembrane</keyword>
<dbReference type="InterPro" id="IPR013525">
    <property type="entry name" value="ABC2_TM"/>
</dbReference>
<keyword evidence="3 9" id="KW-0813">Transport</keyword>
<dbReference type="Proteomes" id="UP000093391">
    <property type="component" value="Chromosome"/>
</dbReference>
<evidence type="ECO:0000259" key="10">
    <source>
        <dbReference type="PROSITE" id="PS51012"/>
    </source>
</evidence>
<evidence type="ECO:0000313" key="12">
    <source>
        <dbReference type="Proteomes" id="UP000093391"/>
    </source>
</evidence>
<dbReference type="PRINTS" id="PR00164">
    <property type="entry name" value="ABC2TRNSPORT"/>
</dbReference>
<accession>A0A1B2M1Z5</accession>
<keyword evidence="4 9" id="KW-1003">Cell membrane</keyword>
<dbReference type="RefSeq" id="WP_067557127.1">
    <property type="nucleotide sequence ID" value="NZ_CP016895.1"/>
</dbReference>
<evidence type="ECO:0000256" key="1">
    <source>
        <dbReference type="ARBA" id="ARBA00004429"/>
    </source>
</evidence>
<dbReference type="Pfam" id="PF01061">
    <property type="entry name" value="ABC2_membrane"/>
    <property type="match status" value="1"/>
</dbReference>
<evidence type="ECO:0000256" key="7">
    <source>
        <dbReference type="ARBA" id="ARBA00022989"/>
    </source>
</evidence>
<evidence type="ECO:0000256" key="2">
    <source>
        <dbReference type="ARBA" id="ARBA00007783"/>
    </source>
</evidence>
<dbReference type="GO" id="GO:0015920">
    <property type="term" value="P:lipopolysaccharide transport"/>
    <property type="evidence" value="ECO:0007669"/>
    <property type="project" value="TreeGrafter"/>
</dbReference>
<protein>
    <recommendedName>
        <fullName evidence="9">Transport permease protein</fullName>
    </recommendedName>
</protein>
<evidence type="ECO:0000256" key="8">
    <source>
        <dbReference type="ARBA" id="ARBA00023136"/>
    </source>
</evidence>
<evidence type="ECO:0000256" key="6">
    <source>
        <dbReference type="ARBA" id="ARBA00022692"/>
    </source>
</evidence>
<comment type="similarity">
    <text evidence="2 9">Belongs to the ABC-2 integral membrane protein family.</text>
</comment>
<feature type="domain" description="ABC transmembrane type-2" evidence="10">
    <location>
        <begin position="45"/>
        <end position="267"/>
    </location>
</feature>
<evidence type="ECO:0000256" key="9">
    <source>
        <dbReference type="RuleBase" id="RU361157"/>
    </source>
</evidence>
<dbReference type="AlphaFoldDB" id="A0A1B2M1Z5"/>
<keyword evidence="7 9" id="KW-1133">Transmembrane helix</keyword>
<dbReference type="GO" id="GO:0140359">
    <property type="term" value="F:ABC-type transporter activity"/>
    <property type="evidence" value="ECO:0007669"/>
    <property type="project" value="InterPro"/>
</dbReference>
<dbReference type="KEGG" id="ala:BFG52_13175"/>
<dbReference type="EMBL" id="CP016895">
    <property type="protein sequence ID" value="AOA59214.1"/>
    <property type="molecule type" value="Genomic_DNA"/>
</dbReference>
<reference evidence="11 12" key="1">
    <citation type="submission" date="2016-08" db="EMBL/GenBank/DDBJ databases">
        <authorList>
            <person name="Seilhamer J.J."/>
        </authorList>
    </citation>
    <scope>NUCLEOTIDE SEQUENCE [LARGE SCALE GENOMIC DNA]</scope>
    <source>
        <strain evidence="11 12">BRTC-1</strain>
    </source>
</reference>
<evidence type="ECO:0000256" key="3">
    <source>
        <dbReference type="ARBA" id="ARBA00022448"/>
    </source>
</evidence>
<comment type="subcellular location">
    <subcellularLocation>
        <location evidence="1 9">Cell inner membrane</location>
        <topology evidence="1 9">Multi-pass membrane protein</topology>
    </subcellularLocation>
</comment>
<evidence type="ECO:0000313" key="11">
    <source>
        <dbReference type="EMBL" id="AOA59214.1"/>
    </source>
</evidence>
<dbReference type="PANTHER" id="PTHR30413:SF8">
    <property type="entry name" value="TRANSPORT PERMEASE PROTEIN"/>
    <property type="match status" value="1"/>
</dbReference>
<name>A0A1B2M1Z5_9GAMM</name>
<dbReference type="GO" id="GO:0043190">
    <property type="term" value="C:ATP-binding cassette (ABC) transporter complex"/>
    <property type="evidence" value="ECO:0007669"/>
    <property type="project" value="InterPro"/>
</dbReference>
<feature type="transmembrane region" description="Helical" evidence="9">
    <location>
        <begin position="126"/>
        <end position="148"/>
    </location>
</feature>
<feature type="transmembrane region" description="Helical" evidence="9">
    <location>
        <begin position="160"/>
        <end position="182"/>
    </location>
</feature>
<dbReference type="PROSITE" id="PS51012">
    <property type="entry name" value="ABC_TM2"/>
    <property type="match status" value="1"/>
</dbReference>
<organism evidence="11 12">
    <name type="scientific">Acinetobacter larvae</name>
    <dbReference type="NCBI Taxonomy" id="1789224"/>
    <lineage>
        <taxon>Bacteria</taxon>
        <taxon>Pseudomonadati</taxon>
        <taxon>Pseudomonadota</taxon>
        <taxon>Gammaproteobacteria</taxon>
        <taxon>Moraxellales</taxon>
        <taxon>Moraxellaceae</taxon>
        <taxon>Acinetobacter</taxon>
    </lineage>
</organism>